<evidence type="ECO:0000313" key="1">
    <source>
        <dbReference type="EMBL" id="KJL31624.1"/>
    </source>
</evidence>
<dbReference type="AlphaFoldDB" id="A0A0F0LG11"/>
<reference evidence="1 2" key="1">
    <citation type="submission" date="2015-02" db="EMBL/GenBank/DDBJ databases">
        <title>Draft genome sequences of ten Microbacterium spp. with emphasis on heavy metal contaminated environments.</title>
        <authorList>
            <person name="Corretto E."/>
        </authorList>
    </citation>
    <scope>NUCLEOTIDE SEQUENCE [LARGE SCALE GENOMIC DNA]</scope>
    <source>
        <strain evidence="1 2">ARN176</strain>
    </source>
</reference>
<dbReference type="RefSeq" id="WP_268747850.1">
    <property type="nucleotide sequence ID" value="NZ_JYIX01000038.1"/>
</dbReference>
<organism evidence="1 2">
    <name type="scientific">Microbacterium azadirachtae</name>
    <dbReference type="NCBI Taxonomy" id="582680"/>
    <lineage>
        <taxon>Bacteria</taxon>
        <taxon>Bacillati</taxon>
        <taxon>Actinomycetota</taxon>
        <taxon>Actinomycetes</taxon>
        <taxon>Micrococcales</taxon>
        <taxon>Microbacteriaceae</taxon>
        <taxon>Microbacterium</taxon>
    </lineage>
</organism>
<name>A0A0F0LG11_9MICO</name>
<dbReference type="PATRIC" id="fig|582680.6.peg.2978"/>
<keyword evidence="2" id="KW-1185">Reference proteome</keyword>
<gene>
    <name evidence="1" type="ORF">RS86_02899</name>
</gene>
<comment type="caution">
    <text evidence="1">The sequence shown here is derived from an EMBL/GenBank/DDBJ whole genome shotgun (WGS) entry which is preliminary data.</text>
</comment>
<dbReference type="Proteomes" id="UP000033740">
    <property type="component" value="Unassembled WGS sequence"/>
</dbReference>
<dbReference type="EMBL" id="JYIX01000038">
    <property type="protein sequence ID" value="KJL31624.1"/>
    <property type="molecule type" value="Genomic_DNA"/>
</dbReference>
<sequence length="42" mass="4552">MLRSLSERSETKGAEKRLVAILKDNPLGQGTESTPMGIIRPA</sequence>
<accession>A0A0F0LG11</accession>
<proteinExistence type="predicted"/>
<dbReference type="STRING" id="582680.RS86_02899"/>
<evidence type="ECO:0000313" key="2">
    <source>
        <dbReference type="Proteomes" id="UP000033740"/>
    </source>
</evidence>
<protein>
    <submittedName>
        <fullName evidence="1">Uncharacterized protein</fullName>
    </submittedName>
</protein>